<feature type="transmembrane region" description="Helical" evidence="1">
    <location>
        <begin position="21"/>
        <end position="43"/>
    </location>
</feature>
<organism evidence="2 3">
    <name type="scientific">Bacteroides stercoris</name>
    <dbReference type="NCBI Taxonomy" id="46506"/>
    <lineage>
        <taxon>Bacteria</taxon>
        <taxon>Pseudomonadati</taxon>
        <taxon>Bacteroidota</taxon>
        <taxon>Bacteroidia</taxon>
        <taxon>Bacteroidales</taxon>
        <taxon>Bacteroidaceae</taxon>
        <taxon>Bacteroides</taxon>
    </lineage>
</organism>
<keyword evidence="1" id="KW-0812">Transmembrane</keyword>
<protein>
    <submittedName>
        <fullName evidence="2">Uncharacterized protein</fullName>
    </submittedName>
</protein>
<name>A0A108T314_BACSE</name>
<dbReference type="Proteomes" id="UP000056419">
    <property type="component" value="Unassembled WGS sequence"/>
</dbReference>
<dbReference type="STRING" id="46506.AA415_02901"/>
<reference evidence="2 3" key="1">
    <citation type="journal article" date="2016" name="BMC Genomics">
        <title>Type VI secretion systems of human gut Bacteroidales segregate into three genetic architectures, two of which are contained on mobile genetic elements.</title>
        <authorList>
            <person name="Coyne M.J."/>
            <person name="Roelofs K.G."/>
            <person name="Comstock L.E."/>
        </authorList>
    </citation>
    <scope>NUCLEOTIDE SEQUENCE [LARGE SCALE GENOMIC DNA]</scope>
    <source>
        <strain evidence="2 3">CL09T03C01</strain>
    </source>
</reference>
<evidence type="ECO:0000313" key="3">
    <source>
        <dbReference type="Proteomes" id="UP000056419"/>
    </source>
</evidence>
<accession>A0A108T314</accession>
<evidence type="ECO:0000313" key="2">
    <source>
        <dbReference type="EMBL" id="KWR52474.1"/>
    </source>
</evidence>
<dbReference type="EMBL" id="LRGC01000020">
    <property type="protein sequence ID" value="KWR52474.1"/>
    <property type="molecule type" value="Genomic_DNA"/>
</dbReference>
<comment type="caution">
    <text evidence="2">The sequence shown here is derived from an EMBL/GenBank/DDBJ whole genome shotgun (WGS) entry which is preliminary data.</text>
</comment>
<sequence length="65" mass="7365">MRLGSTRAQKRAFGLVLRSPFAIFAQDAGIGCVLLRIVLVINITKYKLYEYRVRKVQYLEGGESS</sequence>
<keyword evidence="3" id="KW-1185">Reference proteome</keyword>
<evidence type="ECO:0000256" key="1">
    <source>
        <dbReference type="SAM" id="Phobius"/>
    </source>
</evidence>
<keyword evidence="1" id="KW-0472">Membrane</keyword>
<dbReference type="AlphaFoldDB" id="A0A108T314"/>
<proteinExistence type="predicted"/>
<gene>
    <name evidence="2" type="ORF">AA415_02901</name>
</gene>
<keyword evidence="1" id="KW-1133">Transmembrane helix</keyword>